<name>A0A1U7LMG2_NEOID</name>
<keyword evidence="3" id="KW-1185">Reference proteome</keyword>
<gene>
    <name evidence="2" type="ORF">NEOLI_004341</name>
</gene>
<evidence type="ECO:0000256" key="1">
    <source>
        <dbReference type="SAM" id="SignalP"/>
    </source>
</evidence>
<feature type="signal peptide" evidence="1">
    <location>
        <begin position="1"/>
        <end position="16"/>
    </location>
</feature>
<evidence type="ECO:0000313" key="2">
    <source>
        <dbReference type="EMBL" id="OLL23845.1"/>
    </source>
</evidence>
<reference evidence="2 3" key="1">
    <citation type="submission" date="2016-04" db="EMBL/GenBank/DDBJ databases">
        <title>Evolutionary innovation and constraint leading to complex multicellularity in the Ascomycota.</title>
        <authorList>
            <person name="Cisse O."/>
            <person name="Nguyen A."/>
            <person name="Hewitt D.A."/>
            <person name="Jedd G."/>
            <person name="Stajich J.E."/>
        </authorList>
    </citation>
    <scope>NUCLEOTIDE SEQUENCE [LARGE SCALE GENOMIC DNA]</scope>
    <source>
        <strain evidence="2 3">DAH-3</strain>
    </source>
</reference>
<comment type="caution">
    <text evidence="2">The sequence shown here is derived from an EMBL/GenBank/DDBJ whole genome shotgun (WGS) entry which is preliminary data.</text>
</comment>
<proteinExistence type="predicted"/>
<keyword evidence="1" id="KW-0732">Signal</keyword>
<evidence type="ECO:0000313" key="3">
    <source>
        <dbReference type="Proteomes" id="UP000186594"/>
    </source>
</evidence>
<organism evidence="2 3">
    <name type="scientific">Neolecta irregularis (strain DAH-3)</name>
    <dbReference type="NCBI Taxonomy" id="1198029"/>
    <lineage>
        <taxon>Eukaryota</taxon>
        <taxon>Fungi</taxon>
        <taxon>Dikarya</taxon>
        <taxon>Ascomycota</taxon>
        <taxon>Taphrinomycotina</taxon>
        <taxon>Neolectales</taxon>
        <taxon>Neolectaceae</taxon>
        <taxon>Neolecta</taxon>
    </lineage>
</organism>
<dbReference type="Proteomes" id="UP000186594">
    <property type="component" value="Unassembled WGS sequence"/>
</dbReference>
<accession>A0A1U7LMG2</accession>
<protein>
    <submittedName>
        <fullName evidence="2">Uncharacterized protein</fullName>
    </submittedName>
</protein>
<dbReference type="AlphaFoldDB" id="A0A1U7LMG2"/>
<dbReference type="EMBL" id="LXFE01001164">
    <property type="protein sequence ID" value="OLL23845.1"/>
    <property type="molecule type" value="Genomic_DNA"/>
</dbReference>
<feature type="chain" id="PRO_5012188680" evidence="1">
    <location>
        <begin position="17"/>
        <end position="360"/>
    </location>
</feature>
<sequence>MQLFSILIATLTLAISHPHDPVFPSQFMATHAQFNPNDFPPGQIPIDPSKVIPSFTATLLNCYSFPPHREWKNAAVCEVITKADKSRYLSLLYSPDPATEKFYEFTSHNVEHESFRAHVFKDHNHANRQLEILIPNGGSDDTSSGCVKIVRDFHQEMGMKTGGYPMSKNPKRILDKLTRNKNLEQSILQANADFTETFLQFVYVQDPSLLTVVRVIVSEDIFLGVRHLYAAHLSSILYGEAPNGSQILSSEQSQDPRYRDWDFPAILRMSESSYDIFNYNPKFIDPFPQGFFPRDLLQWFSDTYSFLVNVEKPVTHFIVVDDYNGDSRTFPIKHCLSDLRDIIPVAMEYGKKFSRVPTLY</sequence>